<organism evidence="3 4">
    <name type="scientific">Brassica cretica</name>
    <name type="common">Mustard</name>
    <dbReference type="NCBI Taxonomy" id="69181"/>
    <lineage>
        <taxon>Eukaryota</taxon>
        <taxon>Viridiplantae</taxon>
        <taxon>Streptophyta</taxon>
        <taxon>Embryophyta</taxon>
        <taxon>Tracheophyta</taxon>
        <taxon>Spermatophyta</taxon>
        <taxon>Magnoliopsida</taxon>
        <taxon>eudicotyledons</taxon>
        <taxon>Gunneridae</taxon>
        <taxon>Pentapetalae</taxon>
        <taxon>rosids</taxon>
        <taxon>malvids</taxon>
        <taxon>Brassicales</taxon>
        <taxon>Brassicaceae</taxon>
        <taxon>Brassiceae</taxon>
        <taxon>Brassica</taxon>
    </lineage>
</organism>
<evidence type="ECO:0000313" key="3">
    <source>
        <dbReference type="EMBL" id="KAF3521399.1"/>
    </source>
</evidence>
<evidence type="ECO:0000256" key="1">
    <source>
        <dbReference type="SAM" id="MobiDB-lite"/>
    </source>
</evidence>
<evidence type="ECO:0000313" key="4">
    <source>
        <dbReference type="Proteomes" id="UP000712600"/>
    </source>
</evidence>
<dbReference type="Proteomes" id="UP000712600">
    <property type="component" value="Unassembled WGS sequence"/>
</dbReference>
<gene>
    <name evidence="3" type="ORF">F2Q69_00046236</name>
</gene>
<proteinExistence type="predicted"/>
<protein>
    <recommendedName>
        <fullName evidence="5">Multidrug and toxic compound extrusion protein</fullName>
    </recommendedName>
</protein>
<feature type="transmembrane region" description="Helical" evidence="2">
    <location>
        <begin position="80"/>
        <end position="98"/>
    </location>
</feature>
<evidence type="ECO:0000256" key="2">
    <source>
        <dbReference type="SAM" id="Phobius"/>
    </source>
</evidence>
<evidence type="ECO:0008006" key="5">
    <source>
        <dbReference type="Google" id="ProtNLM"/>
    </source>
</evidence>
<reference evidence="3" key="1">
    <citation type="submission" date="2019-12" db="EMBL/GenBank/DDBJ databases">
        <title>Genome sequencing and annotation of Brassica cretica.</title>
        <authorList>
            <person name="Studholme D.J."/>
            <person name="Sarris P."/>
        </authorList>
    </citation>
    <scope>NUCLEOTIDE SEQUENCE</scope>
    <source>
        <strain evidence="3">PFS-109/04</strain>
        <tissue evidence="3">Leaf</tissue>
    </source>
</reference>
<keyword evidence="2" id="KW-0472">Membrane</keyword>
<comment type="caution">
    <text evidence="3">The sequence shown here is derived from an EMBL/GenBank/DDBJ whole genome shotgun (WGS) entry which is preliminary data.</text>
</comment>
<keyword evidence="2" id="KW-0812">Transmembrane</keyword>
<sequence>MGKDKTLPLLDPREPPELTETKPASKVWAKEFRQESKRLWELAGPAIFTAISQYSLGALTQTFSGRIGELELAAVSVENSVISGLAFGVMVIPALMWGGTSSIGSVEAKRKFLALNGGYPWYGFVVSPLVLVLLSSVGEALGLRSNAVPWFETNGFS</sequence>
<name>A0A8S9PKN0_BRACR</name>
<dbReference type="EMBL" id="QGKX02001347">
    <property type="protein sequence ID" value="KAF3521399.1"/>
    <property type="molecule type" value="Genomic_DNA"/>
</dbReference>
<feature type="transmembrane region" description="Helical" evidence="2">
    <location>
        <begin position="119"/>
        <end position="138"/>
    </location>
</feature>
<feature type="compositionally biased region" description="Basic and acidic residues" evidence="1">
    <location>
        <begin position="1"/>
        <end position="20"/>
    </location>
</feature>
<dbReference type="AlphaFoldDB" id="A0A8S9PKN0"/>
<keyword evidence="2" id="KW-1133">Transmembrane helix</keyword>
<accession>A0A8S9PKN0</accession>
<feature type="region of interest" description="Disordered" evidence="1">
    <location>
        <begin position="1"/>
        <end position="22"/>
    </location>
</feature>